<sequence length="63" mass="7213">MEMCLVLLMLLDLNLKQLPLATDSFKAVMCLILTMMCIRLVAHVFLTLLTRMNLLKASMWIVS</sequence>
<dbReference type="AlphaFoldDB" id="A0A9I9EJ82"/>
<evidence type="ECO:0000256" key="1">
    <source>
        <dbReference type="SAM" id="Phobius"/>
    </source>
</evidence>
<evidence type="ECO:0000313" key="2">
    <source>
        <dbReference type="EnsemblPlants" id="MELO3C034549.2.1"/>
    </source>
</evidence>
<proteinExistence type="predicted"/>
<dbReference type="EnsemblPlants" id="MELO3C034549.2.1">
    <property type="protein sequence ID" value="MELO3C034549.2.1"/>
    <property type="gene ID" value="MELO3C034549.2"/>
</dbReference>
<keyword evidence="1" id="KW-0472">Membrane</keyword>
<protein>
    <submittedName>
        <fullName evidence="2">Uncharacterized protein</fullName>
    </submittedName>
</protein>
<dbReference type="Gramene" id="MELO3C034549.2.1">
    <property type="protein sequence ID" value="MELO3C034549.2.1"/>
    <property type="gene ID" value="MELO3C034549.2"/>
</dbReference>
<keyword evidence="1" id="KW-0812">Transmembrane</keyword>
<name>A0A9I9EJ82_CUCME</name>
<reference evidence="2" key="1">
    <citation type="submission" date="2023-03" db="UniProtKB">
        <authorList>
            <consortium name="EnsemblPlants"/>
        </authorList>
    </citation>
    <scope>IDENTIFICATION</scope>
</reference>
<feature type="transmembrane region" description="Helical" evidence="1">
    <location>
        <begin position="25"/>
        <end position="49"/>
    </location>
</feature>
<keyword evidence="1" id="KW-1133">Transmembrane helix</keyword>
<accession>A0A9I9EJ82</accession>
<organism evidence="2">
    <name type="scientific">Cucumis melo</name>
    <name type="common">Muskmelon</name>
    <dbReference type="NCBI Taxonomy" id="3656"/>
    <lineage>
        <taxon>Eukaryota</taxon>
        <taxon>Viridiplantae</taxon>
        <taxon>Streptophyta</taxon>
        <taxon>Embryophyta</taxon>
        <taxon>Tracheophyta</taxon>
        <taxon>Spermatophyta</taxon>
        <taxon>Magnoliopsida</taxon>
        <taxon>eudicotyledons</taxon>
        <taxon>Gunneridae</taxon>
        <taxon>Pentapetalae</taxon>
        <taxon>rosids</taxon>
        <taxon>fabids</taxon>
        <taxon>Cucurbitales</taxon>
        <taxon>Cucurbitaceae</taxon>
        <taxon>Benincaseae</taxon>
        <taxon>Cucumis</taxon>
    </lineage>
</organism>